<accession>A0AAD5MXZ8</accession>
<sequence>MEGGVMTAKNMDEESLEGSLPKILEESMDMATARSSPESAPTEAQHRERDVSGEVHLGAPEMDEGRSAPPSALGEKKEVRLAKKTSASVYTSLLQIYRLQSASRRRNYRRRGGNSAAISVLSRVYDVLERKVPDNDLSKAHAVLARQCQTLHREEDIEKFIE</sequence>
<protein>
    <submittedName>
        <fullName evidence="2">Uncharacterized protein</fullName>
    </submittedName>
</protein>
<feature type="region of interest" description="Disordered" evidence="1">
    <location>
        <begin position="1"/>
        <end position="79"/>
    </location>
</feature>
<dbReference type="EMBL" id="JAHQIW010004884">
    <property type="protein sequence ID" value="KAJ1364188.1"/>
    <property type="molecule type" value="Genomic_DNA"/>
</dbReference>
<proteinExistence type="predicted"/>
<reference evidence="2" key="1">
    <citation type="submission" date="2021-06" db="EMBL/GenBank/DDBJ databases">
        <title>Parelaphostrongylus tenuis whole genome reference sequence.</title>
        <authorList>
            <person name="Garwood T.J."/>
            <person name="Larsen P.A."/>
            <person name="Fountain-Jones N.M."/>
            <person name="Garbe J.R."/>
            <person name="Macchietto M.G."/>
            <person name="Kania S.A."/>
            <person name="Gerhold R.W."/>
            <person name="Richards J.E."/>
            <person name="Wolf T.M."/>
        </authorList>
    </citation>
    <scope>NUCLEOTIDE SEQUENCE</scope>
    <source>
        <strain evidence="2">MNPRO001-30</strain>
        <tissue evidence="2">Meninges</tissue>
    </source>
</reference>
<name>A0AAD5MXZ8_PARTN</name>
<evidence type="ECO:0000313" key="2">
    <source>
        <dbReference type="EMBL" id="KAJ1364188.1"/>
    </source>
</evidence>
<feature type="compositionally biased region" description="Basic and acidic residues" evidence="1">
    <location>
        <begin position="44"/>
        <end position="53"/>
    </location>
</feature>
<dbReference type="Proteomes" id="UP001196413">
    <property type="component" value="Unassembled WGS sequence"/>
</dbReference>
<keyword evidence="3" id="KW-1185">Reference proteome</keyword>
<gene>
    <name evidence="2" type="ORF">KIN20_024217</name>
</gene>
<evidence type="ECO:0000256" key="1">
    <source>
        <dbReference type="SAM" id="MobiDB-lite"/>
    </source>
</evidence>
<evidence type="ECO:0000313" key="3">
    <source>
        <dbReference type="Proteomes" id="UP001196413"/>
    </source>
</evidence>
<organism evidence="2 3">
    <name type="scientific">Parelaphostrongylus tenuis</name>
    <name type="common">Meningeal worm</name>
    <dbReference type="NCBI Taxonomy" id="148309"/>
    <lineage>
        <taxon>Eukaryota</taxon>
        <taxon>Metazoa</taxon>
        <taxon>Ecdysozoa</taxon>
        <taxon>Nematoda</taxon>
        <taxon>Chromadorea</taxon>
        <taxon>Rhabditida</taxon>
        <taxon>Rhabditina</taxon>
        <taxon>Rhabditomorpha</taxon>
        <taxon>Strongyloidea</taxon>
        <taxon>Metastrongylidae</taxon>
        <taxon>Parelaphostrongylus</taxon>
    </lineage>
</organism>
<dbReference type="AlphaFoldDB" id="A0AAD5MXZ8"/>
<comment type="caution">
    <text evidence="2">The sequence shown here is derived from an EMBL/GenBank/DDBJ whole genome shotgun (WGS) entry which is preliminary data.</text>
</comment>